<dbReference type="InterPro" id="IPR050088">
    <property type="entry name" value="IspD/TarI_cytidylyltransf_bact"/>
</dbReference>
<dbReference type="EC" id="2.7.7.60" evidence="3"/>
<dbReference type="InterPro" id="IPR029044">
    <property type="entry name" value="Nucleotide-diphossugar_trans"/>
</dbReference>
<dbReference type="NCBIfam" id="TIGR00453">
    <property type="entry name" value="ispD"/>
    <property type="match status" value="1"/>
</dbReference>
<dbReference type="InterPro" id="IPR001228">
    <property type="entry name" value="IspD"/>
</dbReference>
<comment type="caution">
    <text evidence="4">The sequence shown here is derived from an EMBL/GenBank/DDBJ whole genome shotgun (WGS) entry which is preliminary data.</text>
</comment>
<comment type="catalytic activity">
    <reaction evidence="3">
        <text>2-C-methyl-D-erythritol 4-phosphate + CTP + H(+) = 4-CDP-2-C-methyl-D-erythritol + diphosphate</text>
        <dbReference type="Rhea" id="RHEA:13429"/>
        <dbReference type="ChEBI" id="CHEBI:15378"/>
        <dbReference type="ChEBI" id="CHEBI:33019"/>
        <dbReference type="ChEBI" id="CHEBI:37563"/>
        <dbReference type="ChEBI" id="CHEBI:57823"/>
        <dbReference type="ChEBI" id="CHEBI:58262"/>
        <dbReference type="EC" id="2.7.7.60"/>
    </reaction>
</comment>
<dbReference type="AlphaFoldDB" id="A0AAJ1BES3"/>
<dbReference type="RefSeq" id="WP_240589967.1">
    <property type="nucleotide sequence ID" value="NZ_JAKUDL010000001.1"/>
</dbReference>
<dbReference type="Proteomes" id="UP001297581">
    <property type="component" value="Unassembled WGS sequence"/>
</dbReference>
<feature type="site" description="Transition state stabilizer" evidence="3">
    <location>
        <position position="30"/>
    </location>
</feature>
<proteinExistence type="inferred from homology"/>
<dbReference type="CDD" id="cd02516">
    <property type="entry name" value="CDP-ME_synthetase"/>
    <property type="match status" value="1"/>
</dbReference>
<keyword evidence="3" id="KW-0414">Isoprene biosynthesis</keyword>
<protein>
    <recommendedName>
        <fullName evidence="3">2-C-methyl-D-erythritol 4-phosphate cytidylyltransferase</fullName>
        <ecNumber evidence="3">2.7.7.60</ecNumber>
    </recommendedName>
    <alternativeName>
        <fullName evidence="3">4-diphosphocytidyl-2C-methyl-D-erythritol synthase</fullName>
    </alternativeName>
    <alternativeName>
        <fullName evidence="3">MEP cytidylyltransferase</fullName>
        <shortName evidence="3">MCT</shortName>
    </alternativeName>
</protein>
<accession>A0AAJ1BES3</accession>
<comment type="pathway">
    <text evidence="3">Isoprenoid biosynthesis; isopentenyl diphosphate biosynthesis via DXP pathway; isopentenyl diphosphate from 1-deoxy-D-xylulose 5-phosphate: step 2/6.</text>
</comment>
<keyword evidence="2 3" id="KW-0548">Nucleotidyltransferase</keyword>
<sequence>MNSQIPSGGNIVAIVPAAGIGSRMGATIPKQYLPLLDKPILAHTLARLLSHPAIDKVIVAVAADDSWFDSLAEAHHPKLTRVLGGKERADSVLAALSGLPDNSNSWALVHDAARPCLTHGDIDALLESRQGFPQGAILAMPVRDTMKRAAKDGSIETTVCREALWHALTPQLFPATSLKLNLKQALDAGVAVTDEASAMEWAGVHPGLVSGRADNIKVTHPDDLQLAALFLEAQQVLQAQQQHN</sequence>
<reference evidence="4 5" key="1">
    <citation type="submission" date="2022-02" db="EMBL/GenBank/DDBJ databases">
        <title>The genome sequence of Shewanella sp. 3B26.</title>
        <authorList>
            <person name="Du J."/>
        </authorList>
    </citation>
    <scope>NUCLEOTIDE SEQUENCE [LARGE SCALE GENOMIC DNA]</scope>
    <source>
        <strain evidence="4 5">3B26</strain>
    </source>
</reference>
<evidence type="ECO:0000313" key="4">
    <source>
        <dbReference type="EMBL" id="MCH4293438.1"/>
    </source>
</evidence>
<feature type="site" description="Transition state stabilizer" evidence="3">
    <location>
        <position position="23"/>
    </location>
</feature>
<feature type="site" description="Positions MEP for the nucleophilic attack" evidence="3">
    <location>
        <position position="217"/>
    </location>
</feature>
<name>A0AAJ1BES3_9GAMM</name>
<comment type="similarity">
    <text evidence="3">Belongs to the IspD/TarI cytidylyltransferase family. IspD subfamily.</text>
</comment>
<dbReference type="PANTHER" id="PTHR32125">
    <property type="entry name" value="2-C-METHYL-D-ERYTHRITOL 4-PHOSPHATE CYTIDYLYLTRANSFERASE, CHLOROPLASTIC"/>
    <property type="match status" value="1"/>
</dbReference>
<dbReference type="GO" id="GO:0019288">
    <property type="term" value="P:isopentenyl diphosphate biosynthetic process, methylerythritol 4-phosphate pathway"/>
    <property type="evidence" value="ECO:0007669"/>
    <property type="project" value="UniProtKB-UniRule"/>
</dbReference>
<evidence type="ECO:0000256" key="1">
    <source>
        <dbReference type="ARBA" id="ARBA00022679"/>
    </source>
</evidence>
<gene>
    <name evidence="3 4" type="primary">ispD</name>
    <name evidence="4" type="ORF">MJ923_03855</name>
</gene>
<feature type="site" description="Positions MEP for the nucleophilic attack" evidence="3">
    <location>
        <position position="161"/>
    </location>
</feature>
<comment type="function">
    <text evidence="3">Catalyzes the formation of 4-diphosphocytidyl-2-C-methyl-D-erythritol from CTP and 2-C-methyl-D-erythritol 4-phosphate (MEP).</text>
</comment>
<dbReference type="FunFam" id="3.90.550.10:FF:000003">
    <property type="entry name" value="2-C-methyl-D-erythritol 4-phosphate cytidylyltransferase"/>
    <property type="match status" value="1"/>
</dbReference>
<dbReference type="Pfam" id="PF01128">
    <property type="entry name" value="IspD"/>
    <property type="match status" value="1"/>
</dbReference>
<evidence type="ECO:0000313" key="5">
    <source>
        <dbReference type="Proteomes" id="UP001297581"/>
    </source>
</evidence>
<dbReference type="GO" id="GO:0050518">
    <property type="term" value="F:2-C-methyl-D-erythritol 4-phosphate cytidylyltransferase activity"/>
    <property type="evidence" value="ECO:0007669"/>
    <property type="project" value="UniProtKB-UniRule"/>
</dbReference>
<dbReference type="HAMAP" id="MF_00108">
    <property type="entry name" value="IspD"/>
    <property type="match status" value="1"/>
</dbReference>
<dbReference type="PANTHER" id="PTHR32125:SF4">
    <property type="entry name" value="2-C-METHYL-D-ERYTHRITOL 4-PHOSPHATE CYTIDYLYLTRANSFERASE, CHLOROPLASTIC"/>
    <property type="match status" value="1"/>
</dbReference>
<keyword evidence="1 3" id="KW-0808">Transferase</keyword>
<organism evidence="4 5">
    <name type="scientific">Shewanella zhuhaiensis</name>
    <dbReference type="NCBI Taxonomy" id="2919576"/>
    <lineage>
        <taxon>Bacteria</taxon>
        <taxon>Pseudomonadati</taxon>
        <taxon>Pseudomonadota</taxon>
        <taxon>Gammaproteobacteria</taxon>
        <taxon>Alteromonadales</taxon>
        <taxon>Shewanellaceae</taxon>
        <taxon>Shewanella</taxon>
    </lineage>
</organism>
<dbReference type="InterPro" id="IPR034683">
    <property type="entry name" value="IspD/TarI"/>
</dbReference>
<dbReference type="EMBL" id="JAKUDL010000001">
    <property type="protein sequence ID" value="MCH4293438.1"/>
    <property type="molecule type" value="Genomic_DNA"/>
</dbReference>
<evidence type="ECO:0000256" key="3">
    <source>
        <dbReference type="HAMAP-Rule" id="MF_00108"/>
    </source>
</evidence>
<evidence type="ECO:0000256" key="2">
    <source>
        <dbReference type="ARBA" id="ARBA00022695"/>
    </source>
</evidence>
<keyword evidence="5" id="KW-1185">Reference proteome</keyword>
<dbReference type="Gene3D" id="3.90.550.10">
    <property type="entry name" value="Spore Coat Polysaccharide Biosynthesis Protein SpsA, Chain A"/>
    <property type="match status" value="1"/>
</dbReference>
<dbReference type="SUPFAM" id="SSF53448">
    <property type="entry name" value="Nucleotide-diphospho-sugar transferases"/>
    <property type="match status" value="1"/>
</dbReference>